<dbReference type="Pfam" id="PF08387">
    <property type="entry name" value="FBD"/>
    <property type="match status" value="1"/>
</dbReference>
<name>A0A6D2JZ46_9BRAS</name>
<dbReference type="SMART" id="SM00579">
    <property type="entry name" value="FBD"/>
    <property type="match status" value="1"/>
</dbReference>
<dbReference type="Proteomes" id="UP000467841">
    <property type="component" value="Unassembled WGS sequence"/>
</dbReference>
<organism evidence="2 3">
    <name type="scientific">Microthlaspi erraticum</name>
    <dbReference type="NCBI Taxonomy" id="1685480"/>
    <lineage>
        <taxon>Eukaryota</taxon>
        <taxon>Viridiplantae</taxon>
        <taxon>Streptophyta</taxon>
        <taxon>Embryophyta</taxon>
        <taxon>Tracheophyta</taxon>
        <taxon>Spermatophyta</taxon>
        <taxon>Magnoliopsida</taxon>
        <taxon>eudicotyledons</taxon>
        <taxon>Gunneridae</taxon>
        <taxon>Pentapetalae</taxon>
        <taxon>rosids</taxon>
        <taxon>malvids</taxon>
        <taxon>Brassicales</taxon>
        <taxon>Brassicaceae</taxon>
        <taxon>Coluteocarpeae</taxon>
        <taxon>Microthlaspi</taxon>
    </lineage>
</organism>
<feature type="domain" description="FBD" evidence="1">
    <location>
        <begin position="121"/>
        <end position="192"/>
    </location>
</feature>
<sequence>MWSSQTKGLFKGFYPVVLNLDDAHVDMTYGVNHKFLKAFTSVRSLYLSLSFTEVLSPCGMTFHNLVYLELCTCAQGWWDLLTHMLQDSPKLGFLKLNDEHVLDIPSIETPDCWKPPSSVPKCLLHSFEAFEWNGYKGRRGDREVATYLVANATRLKTAVFSPETEDVGERYRMLQYLASVATPSPLFQLFFQ</sequence>
<dbReference type="PANTHER" id="PTHR31900:SF34">
    <property type="entry name" value="EMB|CAB62440.1-RELATED"/>
    <property type="match status" value="1"/>
</dbReference>
<gene>
    <name evidence="2" type="ORF">MERR_LOCUS31860</name>
</gene>
<keyword evidence="3" id="KW-1185">Reference proteome</keyword>
<proteinExistence type="predicted"/>
<evidence type="ECO:0000259" key="1">
    <source>
        <dbReference type="SMART" id="SM00579"/>
    </source>
</evidence>
<dbReference type="PANTHER" id="PTHR31900">
    <property type="entry name" value="F-BOX/RNI SUPERFAMILY PROTEIN-RELATED"/>
    <property type="match status" value="1"/>
</dbReference>
<reference evidence="2" key="1">
    <citation type="submission" date="2020-01" db="EMBL/GenBank/DDBJ databases">
        <authorList>
            <person name="Mishra B."/>
        </authorList>
    </citation>
    <scope>NUCLEOTIDE SEQUENCE [LARGE SCALE GENOMIC DNA]</scope>
</reference>
<dbReference type="AlphaFoldDB" id="A0A6D2JZ46"/>
<accession>A0A6D2JZ46</accession>
<protein>
    <recommendedName>
        <fullName evidence="1">FBD domain-containing protein</fullName>
    </recommendedName>
</protein>
<evidence type="ECO:0000313" key="3">
    <source>
        <dbReference type="Proteomes" id="UP000467841"/>
    </source>
</evidence>
<dbReference type="EMBL" id="CACVBM020001305">
    <property type="protein sequence ID" value="CAA7044625.1"/>
    <property type="molecule type" value="Genomic_DNA"/>
</dbReference>
<dbReference type="InterPro" id="IPR006566">
    <property type="entry name" value="FBD"/>
</dbReference>
<evidence type="ECO:0000313" key="2">
    <source>
        <dbReference type="EMBL" id="CAA7044625.1"/>
    </source>
</evidence>
<dbReference type="InterPro" id="IPR050232">
    <property type="entry name" value="FBL13/AtMIF1-like"/>
</dbReference>
<comment type="caution">
    <text evidence="2">The sequence shown here is derived from an EMBL/GenBank/DDBJ whole genome shotgun (WGS) entry which is preliminary data.</text>
</comment>
<dbReference type="OrthoDB" id="1022013at2759"/>